<dbReference type="EMBL" id="QRVV01000015">
    <property type="protein sequence ID" value="RGS74604.1"/>
    <property type="molecule type" value="Genomic_DNA"/>
</dbReference>
<dbReference type="EMBL" id="QRZI01000001">
    <property type="protein sequence ID" value="RGV66287.1"/>
    <property type="molecule type" value="Genomic_DNA"/>
</dbReference>
<feature type="domain" description="Response regulatory" evidence="4">
    <location>
        <begin position="1"/>
        <end position="39"/>
    </location>
</feature>
<evidence type="ECO:0000313" key="5">
    <source>
        <dbReference type="EMBL" id="RGS74604.1"/>
    </source>
</evidence>
<reference evidence="8 9" key="1">
    <citation type="submission" date="2018-08" db="EMBL/GenBank/DDBJ databases">
        <title>A genome reference for cultivated species of the human gut microbiota.</title>
        <authorList>
            <person name="Zou Y."/>
            <person name="Xue W."/>
            <person name="Luo G."/>
        </authorList>
    </citation>
    <scope>NUCLEOTIDE SEQUENCE [LARGE SCALE GENOMIC DNA]</scope>
    <source>
        <strain evidence="6 8">AF14-23</strain>
        <strain evidence="5 9">AF21-24</strain>
        <strain evidence="7 10">AF39-4</strain>
    </source>
</reference>
<dbReference type="Proteomes" id="UP000284267">
    <property type="component" value="Unassembled WGS sequence"/>
</dbReference>
<evidence type="ECO:0000313" key="7">
    <source>
        <dbReference type="EMBL" id="RHK96821.1"/>
    </source>
</evidence>
<evidence type="ECO:0000313" key="6">
    <source>
        <dbReference type="EMBL" id="RGV66287.1"/>
    </source>
</evidence>
<dbReference type="SUPFAM" id="SSF52172">
    <property type="entry name" value="CheY-like"/>
    <property type="match status" value="1"/>
</dbReference>
<name>A0A395XBJ0_9FIRM</name>
<comment type="caution">
    <text evidence="6">The sequence shown here is derived from an EMBL/GenBank/DDBJ whole genome shotgun (WGS) entry which is preliminary data.</text>
</comment>
<evidence type="ECO:0000313" key="9">
    <source>
        <dbReference type="Proteomes" id="UP000284242"/>
    </source>
</evidence>
<evidence type="ECO:0000256" key="3">
    <source>
        <dbReference type="PROSITE-ProRule" id="PRU00169"/>
    </source>
</evidence>
<evidence type="ECO:0000313" key="8">
    <source>
        <dbReference type="Proteomes" id="UP000265828"/>
    </source>
</evidence>
<evidence type="ECO:0000259" key="4">
    <source>
        <dbReference type="PROSITE" id="PS50110"/>
    </source>
</evidence>
<dbReference type="InterPro" id="IPR011006">
    <property type="entry name" value="CheY-like_superfamily"/>
</dbReference>
<evidence type="ECO:0000256" key="2">
    <source>
        <dbReference type="ARBA" id="ARBA00024867"/>
    </source>
</evidence>
<evidence type="ECO:0000313" key="10">
    <source>
        <dbReference type="Proteomes" id="UP000284267"/>
    </source>
</evidence>
<dbReference type="Gene3D" id="3.40.50.2300">
    <property type="match status" value="1"/>
</dbReference>
<comment type="caution">
    <text evidence="3">Lacks conserved residue(s) required for the propagation of feature annotation.</text>
</comment>
<evidence type="ECO:0000256" key="1">
    <source>
        <dbReference type="ARBA" id="ARBA00018672"/>
    </source>
</evidence>
<accession>A0A395XBJ0</accession>
<organism evidence="6 8">
    <name type="scientific">Blautia obeum</name>
    <dbReference type="NCBI Taxonomy" id="40520"/>
    <lineage>
        <taxon>Bacteria</taxon>
        <taxon>Bacillati</taxon>
        <taxon>Bacillota</taxon>
        <taxon>Clostridia</taxon>
        <taxon>Lachnospirales</taxon>
        <taxon>Lachnospiraceae</taxon>
        <taxon>Blautia</taxon>
    </lineage>
</organism>
<dbReference type="EMBL" id="QROE01000002">
    <property type="protein sequence ID" value="RHK96821.1"/>
    <property type="molecule type" value="Genomic_DNA"/>
</dbReference>
<proteinExistence type="predicted"/>
<gene>
    <name evidence="7" type="ORF">DW040_06415</name>
    <name evidence="6" type="ORF">DWW07_00900</name>
    <name evidence="5" type="ORF">DWX77_07205</name>
</gene>
<dbReference type="PROSITE" id="PS50110">
    <property type="entry name" value="RESPONSE_REGULATORY"/>
    <property type="match status" value="1"/>
</dbReference>
<dbReference type="Proteomes" id="UP000284242">
    <property type="component" value="Unassembled WGS sequence"/>
</dbReference>
<dbReference type="Proteomes" id="UP000265828">
    <property type="component" value="Unassembled WGS sequence"/>
</dbReference>
<dbReference type="InterPro" id="IPR001789">
    <property type="entry name" value="Sig_transdc_resp-reg_receiver"/>
</dbReference>
<protein>
    <recommendedName>
        <fullName evidence="1">Stage 0 sporulation protein A homolog</fullName>
    </recommendedName>
</protein>
<comment type="function">
    <text evidence="2">May play the central regulatory role in sporulation. It may be an element of the effector pathway responsible for the activation of sporulation genes in response to nutritional stress. Spo0A may act in concert with spo0H (a sigma factor) to control the expression of some genes that are critical to the sporulation process.</text>
</comment>
<dbReference type="GO" id="GO:0000160">
    <property type="term" value="P:phosphorelay signal transduction system"/>
    <property type="evidence" value="ECO:0007669"/>
    <property type="project" value="InterPro"/>
</dbReference>
<dbReference type="AlphaFoldDB" id="A0A395XBJ0"/>
<sequence length="39" mass="4429">MTANAFEEDRQKALDADMNAHVSKPVDMNVLFRVMAKFS</sequence>